<keyword evidence="4" id="KW-0274">FAD</keyword>
<reference evidence="7 8" key="1">
    <citation type="submission" date="2010-10" db="EMBL/GenBank/DDBJ databases">
        <title>Complete sequence of Frankia sp. EuI1c.</title>
        <authorList>
            <consortium name="US DOE Joint Genome Institute"/>
            <person name="Lucas S."/>
            <person name="Copeland A."/>
            <person name="Lapidus A."/>
            <person name="Cheng J.-F."/>
            <person name="Bruce D."/>
            <person name="Goodwin L."/>
            <person name="Pitluck S."/>
            <person name="Chertkov O."/>
            <person name="Detter J.C."/>
            <person name="Han C."/>
            <person name="Tapia R."/>
            <person name="Land M."/>
            <person name="Hauser L."/>
            <person name="Jeffries C."/>
            <person name="Kyrpides N."/>
            <person name="Ivanova N."/>
            <person name="Mikhailova N."/>
            <person name="Beauchemin N."/>
            <person name="Sen A."/>
            <person name="Sur S.A."/>
            <person name="Gtari M."/>
            <person name="Wall L."/>
            <person name="Tisa L."/>
            <person name="Woyke T."/>
        </authorList>
    </citation>
    <scope>NUCLEOTIDE SEQUENCE [LARGE SCALE GENOMIC DNA]</scope>
    <source>
        <strain evidence="8">DSM 45817 / CECT 9037 / EuI1c</strain>
    </source>
</reference>
<evidence type="ECO:0000313" key="7">
    <source>
        <dbReference type="EMBL" id="ADP78657.1"/>
    </source>
</evidence>
<dbReference type="GO" id="GO:0018530">
    <property type="term" value="F:(R)-6-hydroxynicotine oxidase activity"/>
    <property type="evidence" value="ECO:0007669"/>
    <property type="project" value="UniProtKB-EC"/>
</dbReference>
<evidence type="ECO:0000256" key="1">
    <source>
        <dbReference type="ARBA" id="ARBA00001974"/>
    </source>
</evidence>
<keyword evidence="8" id="KW-1185">Reference proteome</keyword>
<accession>E3JBC7</accession>
<evidence type="ECO:0000256" key="4">
    <source>
        <dbReference type="ARBA" id="ARBA00022827"/>
    </source>
</evidence>
<evidence type="ECO:0000256" key="2">
    <source>
        <dbReference type="ARBA" id="ARBA00005466"/>
    </source>
</evidence>
<dbReference type="InterPro" id="IPR016166">
    <property type="entry name" value="FAD-bd_PCMH"/>
</dbReference>
<dbReference type="eggNOG" id="COG0277">
    <property type="taxonomic scope" value="Bacteria"/>
</dbReference>
<gene>
    <name evidence="7" type="ordered locus">FraEuI1c_0579</name>
</gene>
<dbReference type="EMBL" id="CP002299">
    <property type="protein sequence ID" value="ADP78657.1"/>
    <property type="molecule type" value="Genomic_DNA"/>
</dbReference>
<keyword evidence="5 7" id="KW-0560">Oxidoreductase</keyword>
<keyword evidence="3" id="KW-0285">Flavoprotein</keyword>
<name>E3JBC7_PSEI1</name>
<dbReference type="PANTHER" id="PTHR42973:SF39">
    <property type="entry name" value="FAD-BINDING PCMH-TYPE DOMAIN-CONTAINING PROTEIN"/>
    <property type="match status" value="1"/>
</dbReference>
<evidence type="ECO:0000256" key="5">
    <source>
        <dbReference type="ARBA" id="ARBA00023002"/>
    </source>
</evidence>
<dbReference type="EC" id="1.5.3.6" evidence="7"/>
<dbReference type="InterPro" id="IPR016169">
    <property type="entry name" value="FAD-bd_PCMH_sub2"/>
</dbReference>
<proteinExistence type="inferred from homology"/>
<dbReference type="GO" id="GO:0071949">
    <property type="term" value="F:FAD binding"/>
    <property type="evidence" value="ECO:0007669"/>
    <property type="project" value="InterPro"/>
</dbReference>
<dbReference type="Pfam" id="PF01565">
    <property type="entry name" value="FAD_binding_4"/>
    <property type="match status" value="1"/>
</dbReference>
<dbReference type="AlphaFoldDB" id="E3JBC7"/>
<comment type="cofactor">
    <cofactor evidence="1">
        <name>FAD</name>
        <dbReference type="ChEBI" id="CHEBI:57692"/>
    </cofactor>
</comment>
<protein>
    <submittedName>
        <fullName evidence="7">(R)-6-hydroxynicotine oxidase</fullName>
        <ecNumber evidence="7">1.5.3.6</ecNumber>
    </submittedName>
</protein>
<dbReference type="KEGG" id="fri:FraEuI1c_0579"/>
<dbReference type="Gene3D" id="3.40.462.20">
    <property type="match status" value="1"/>
</dbReference>
<dbReference type="PROSITE" id="PS51387">
    <property type="entry name" value="FAD_PCMH"/>
    <property type="match status" value="1"/>
</dbReference>
<sequence>MSSTVSDSDAELFAGLTLTGEPEVAALRAAVRGVVLEPGDPGWDAARGAFNLVIDQRPRLIAIPADAADVAAVLRFADLSGLRVAPQRTGHNAAPLGSLDRTILLRTDALREVRIDASRRRALVGAGAKWADVVPRASELGLAALHGSTPDVSVVGYTLGGGLGWYARALGLACNSVTGIQVVTPGAEPRWVDPDVEPELFWALRGGGGNFGVVTAIEFVLYPVAEVYAGVLFFPWERSSEVLHAWERWTRTVPDEMTSVGRILQFPPFEEIPEPLRGKSFVLVEGVFLGDEEAGARLIEPLRALGPVLDTFAMVAPAGIAELHMDPPTPSPYQGESQVLADLTPEAVDRFVAATGPGSGSPLVSAEIRHLGGELDRVRPGSGALSRMPGSYIFFGVGMTPVPESVPPVHRALAAAKESLAELASGQYLNFVETAVDAAELFPADAYARLRAVRAGVDPRGVVKANHEIRVAEAGN</sequence>
<feature type="domain" description="FAD-binding PCMH-type" evidence="6">
    <location>
        <begin position="54"/>
        <end position="224"/>
    </location>
</feature>
<organism evidence="7 8">
    <name type="scientific">Pseudofrankia inefficax (strain DSM 45817 / CECT 9037 / DDB 130130 / EuI1c)</name>
    <name type="common">Frankia inefficax</name>
    <dbReference type="NCBI Taxonomy" id="298654"/>
    <lineage>
        <taxon>Bacteria</taxon>
        <taxon>Bacillati</taxon>
        <taxon>Actinomycetota</taxon>
        <taxon>Actinomycetes</taxon>
        <taxon>Frankiales</taxon>
        <taxon>Frankiaceae</taxon>
        <taxon>Pseudofrankia</taxon>
    </lineage>
</organism>
<dbReference type="HOGENOM" id="CLU_018354_10_0_11"/>
<dbReference type="InterPro" id="IPR050416">
    <property type="entry name" value="FAD-linked_Oxidoreductase"/>
</dbReference>
<evidence type="ECO:0000259" key="6">
    <source>
        <dbReference type="PROSITE" id="PS51387"/>
    </source>
</evidence>
<dbReference type="InterPro" id="IPR006094">
    <property type="entry name" value="Oxid_FAD_bind_N"/>
</dbReference>
<dbReference type="SUPFAM" id="SSF56176">
    <property type="entry name" value="FAD-binding/transporter-associated domain-like"/>
    <property type="match status" value="1"/>
</dbReference>
<dbReference type="STRING" id="298654.FraEuI1c_0579"/>
<dbReference type="PANTHER" id="PTHR42973">
    <property type="entry name" value="BINDING OXIDOREDUCTASE, PUTATIVE (AFU_ORTHOLOGUE AFUA_1G17690)-RELATED"/>
    <property type="match status" value="1"/>
</dbReference>
<evidence type="ECO:0000256" key="3">
    <source>
        <dbReference type="ARBA" id="ARBA00022630"/>
    </source>
</evidence>
<dbReference type="InParanoid" id="E3JBC7"/>
<dbReference type="Gene3D" id="3.30.465.10">
    <property type="match status" value="1"/>
</dbReference>
<dbReference type="InterPro" id="IPR016167">
    <property type="entry name" value="FAD-bd_PCMH_sub1"/>
</dbReference>
<dbReference type="InterPro" id="IPR036318">
    <property type="entry name" value="FAD-bd_PCMH-like_sf"/>
</dbReference>
<dbReference type="OrthoDB" id="5169292at2"/>
<evidence type="ECO:0000313" key="8">
    <source>
        <dbReference type="Proteomes" id="UP000002484"/>
    </source>
</evidence>
<dbReference type="Proteomes" id="UP000002484">
    <property type="component" value="Chromosome"/>
</dbReference>
<comment type="similarity">
    <text evidence="2">Belongs to the oxygen-dependent FAD-linked oxidoreductase family.</text>
</comment>
<dbReference type="Gene3D" id="3.30.43.10">
    <property type="entry name" value="Uridine Diphospho-n-acetylenolpyruvylglucosamine Reductase, domain 2"/>
    <property type="match status" value="1"/>
</dbReference>
<dbReference type="RefSeq" id="WP_013421779.1">
    <property type="nucleotide sequence ID" value="NC_014666.1"/>
</dbReference>